<accession>A0A7J7IQ23</accession>
<dbReference type="Proteomes" id="UP000530660">
    <property type="component" value="Unassembled WGS sequence"/>
</dbReference>
<protein>
    <submittedName>
        <fullName evidence="2">Uncharacterized protein</fullName>
    </submittedName>
</protein>
<organism evidence="2 3">
    <name type="scientific">Cyanidiococcus yangmingshanensis</name>
    <dbReference type="NCBI Taxonomy" id="2690220"/>
    <lineage>
        <taxon>Eukaryota</taxon>
        <taxon>Rhodophyta</taxon>
        <taxon>Bangiophyceae</taxon>
        <taxon>Cyanidiales</taxon>
        <taxon>Cyanidiaceae</taxon>
        <taxon>Cyanidiococcus</taxon>
    </lineage>
</organism>
<evidence type="ECO:0000256" key="1">
    <source>
        <dbReference type="SAM" id="MobiDB-lite"/>
    </source>
</evidence>
<dbReference type="AlphaFoldDB" id="A0A7J7IQ23"/>
<keyword evidence="3" id="KW-1185">Reference proteome</keyword>
<name>A0A7J7IQ23_9RHOD</name>
<dbReference type="EMBL" id="VWRR01000003">
    <property type="protein sequence ID" value="KAF6004637.1"/>
    <property type="molecule type" value="Genomic_DNA"/>
</dbReference>
<comment type="caution">
    <text evidence="2">The sequence shown here is derived from an EMBL/GenBank/DDBJ whole genome shotgun (WGS) entry which is preliminary data.</text>
</comment>
<reference evidence="2 3" key="1">
    <citation type="journal article" date="2020" name="J. Phycol.">
        <title>Comparative genome analysis reveals Cyanidiococcus gen. nov., a new extremophilic red algal genus sister to Cyanidioschyzon (Cyanidioschyzonaceae, Rhodophyta).</title>
        <authorList>
            <person name="Liu S.-L."/>
            <person name="Chiang Y.-R."/>
            <person name="Yoon H.S."/>
            <person name="Fu H.-Y."/>
        </authorList>
    </citation>
    <scope>NUCLEOTIDE SEQUENCE [LARGE SCALE GENOMIC DNA]</scope>
    <source>
        <strain evidence="2 3">THAL066</strain>
    </source>
</reference>
<feature type="compositionally biased region" description="Polar residues" evidence="1">
    <location>
        <begin position="40"/>
        <end position="50"/>
    </location>
</feature>
<proteinExistence type="predicted"/>
<gene>
    <name evidence="2" type="ORF">F1559_004867</name>
</gene>
<sequence>MTGDSSGPSLEATAQGLLPVDEHDALASRLGQDEVDSGTDRPQLQPSGVLQGASAEQSLRGSYLAFLSVMVRLLLQSAWSQWPRLFVLRLLNLSRLLLTVDATTSTAMTSPESSARWRTTERVPQTRSADLVIDTEHELWSFVESYGQSGGFPIRPARMDQLLPLSRRLVRLLQIGHRRQRIPWLHWPWFQAQLRVWVRQQALDHLTSAKDGCLDAALVAECWSLLPPWAWLGENDPHESDATHHSRIREGNPLARLIRTAPAVAVHWLGRLGVADSSVALLRTLVEYLEPIMRSGNEFDASLAAYLVLYALIMRLFAEHSATEPESIHGRSPDRQGYITTVPYIPRGVLTARLPRLLARQALRTLWQYRWKRVRLPTALEQLLASDSSALVLVTDAVYVGHRGKESLAFMASVGFGLGCAGGSGCRCSCSNTSSGTNRVAGRGHRAANRRFDSSLGRPA</sequence>
<evidence type="ECO:0000313" key="2">
    <source>
        <dbReference type="EMBL" id="KAF6004637.1"/>
    </source>
</evidence>
<evidence type="ECO:0000313" key="3">
    <source>
        <dbReference type="Proteomes" id="UP000530660"/>
    </source>
</evidence>
<feature type="region of interest" description="Disordered" evidence="1">
    <location>
        <begin position="28"/>
        <end position="50"/>
    </location>
</feature>